<organism evidence="2 3">
    <name type="scientific">Methanospirillum stamsii</name>
    <dbReference type="NCBI Taxonomy" id="1277351"/>
    <lineage>
        <taxon>Archaea</taxon>
        <taxon>Methanobacteriati</taxon>
        <taxon>Methanobacteriota</taxon>
        <taxon>Stenosarchaea group</taxon>
        <taxon>Methanomicrobia</taxon>
        <taxon>Methanomicrobiales</taxon>
        <taxon>Methanospirillaceae</taxon>
        <taxon>Methanospirillum</taxon>
    </lineage>
</organism>
<keyword evidence="2" id="KW-0808">Transferase</keyword>
<dbReference type="RefSeq" id="WP_109942041.1">
    <property type="nucleotide sequence ID" value="NZ_CP176366.1"/>
</dbReference>
<evidence type="ECO:0000313" key="2">
    <source>
        <dbReference type="EMBL" id="PWR70480.1"/>
    </source>
</evidence>
<evidence type="ECO:0000313" key="3">
    <source>
        <dbReference type="Proteomes" id="UP000245934"/>
    </source>
</evidence>
<dbReference type="PANTHER" id="PTHR43852">
    <property type="entry name" value="NUCLEOTIDYLTRANSFERASE"/>
    <property type="match status" value="1"/>
</dbReference>
<dbReference type="CDD" id="cd05403">
    <property type="entry name" value="NT_KNTase_like"/>
    <property type="match status" value="1"/>
</dbReference>
<dbReference type="Gene3D" id="3.30.460.10">
    <property type="entry name" value="Beta Polymerase, domain 2"/>
    <property type="match status" value="1"/>
</dbReference>
<name>A0A2V2MW08_9EURY</name>
<dbReference type="Proteomes" id="UP000245934">
    <property type="component" value="Unassembled WGS sequence"/>
</dbReference>
<dbReference type="InterPro" id="IPR052930">
    <property type="entry name" value="TA_antitoxin_MntA"/>
</dbReference>
<protein>
    <submittedName>
        <fullName evidence="2">Nucleotidyltransferase domain-containing protein</fullName>
    </submittedName>
</protein>
<dbReference type="InterPro" id="IPR043519">
    <property type="entry name" value="NT_sf"/>
</dbReference>
<dbReference type="Pfam" id="PF18765">
    <property type="entry name" value="Polbeta"/>
    <property type="match status" value="1"/>
</dbReference>
<dbReference type="EMBL" id="QGMZ01000041">
    <property type="protein sequence ID" value="PWR70480.1"/>
    <property type="molecule type" value="Genomic_DNA"/>
</dbReference>
<evidence type="ECO:0000259" key="1">
    <source>
        <dbReference type="Pfam" id="PF18765"/>
    </source>
</evidence>
<dbReference type="GeneID" id="97610252"/>
<comment type="caution">
    <text evidence="2">The sequence shown here is derived from an EMBL/GenBank/DDBJ whole genome shotgun (WGS) entry which is preliminary data.</text>
</comment>
<dbReference type="InterPro" id="IPR041633">
    <property type="entry name" value="Polbeta"/>
</dbReference>
<reference evidence="2 3" key="1">
    <citation type="submission" date="2018-05" db="EMBL/GenBank/DDBJ databases">
        <title>Draft genome of Methanospirillum stamsii Pt1.</title>
        <authorList>
            <person name="Dueholm M.S."/>
            <person name="Nielsen P.H."/>
            <person name="Bakmann L.F."/>
            <person name="Otzen D.E."/>
        </authorList>
    </citation>
    <scope>NUCLEOTIDE SEQUENCE [LARGE SCALE GENOMIC DNA]</scope>
    <source>
        <strain evidence="2 3">Pt1</strain>
    </source>
</reference>
<gene>
    <name evidence="2" type="ORF">DLD82_15520</name>
</gene>
<proteinExistence type="predicted"/>
<dbReference type="PANTHER" id="PTHR43852:SF3">
    <property type="entry name" value="NUCLEOTIDYLTRANSFERASE"/>
    <property type="match status" value="1"/>
</dbReference>
<keyword evidence="3" id="KW-1185">Reference proteome</keyword>
<dbReference type="OrthoDB" id="61846at2157"/>
<accession>A0A2V2MW08</accession>
<dbReference type="SUPFAM" id="SSF81301">
    <property type="entry name" value="Nucleotidyltransferase"/>
    <property type="match status" value="1"/>
</dbReference>
<feature type="domain" description="Polymerase beta nucleotidyltransferase" evidence="1">
    <location>
        <begin position="24"/>
        <end position="103"/>
    </location>
</feature>
<sequence length="133" mass="15614">MMKDSDTVRSKIQGFLKTLKTTPDFRHVRFVMLYGSVAEGTNDQNSDIDIAISTDLANLDAEKFRIYILGRVSDIFDVHIFEHLPLFVQINVFKGEVLYMTNEDEVYDIAYRTIREYEFFKPHYLDYIGERAL</sequence>
<dbReference type="GO" id="GO:0016740">
    <property type="term" value="F:transferase activity"/>
    <property type="evidence" value="ECO:0007669"/>
    <property type="project" value="UniProtKB-KW"/>
</dbReference>
<dbReference type="AlphaFoldDB" id="A0A2V2MW08"/>